<evidence type="ECO:0000313" key="4">
    <source>
        <dbReference type="EMBL" id="PLX19784.1"/>
    </source>
</evidence>
<keyword evidence="3" id="KW-0406">Ion transport</keyword>
<dbReference type="AlphaFoldDB" id="A0A2N5ZM78"/>
<name>A0A2N5ZM78_MUIH1</name>
<dbReference type="Gene3D" id="3.40.50.10580">
    <property type="entry name" value="ATPase, V1 complex, subunit F"/>
    <property type="match status" value="1"/>
</dbReference>
<protein>
    <recommendedName>
        <fullName evidence="6">V-type ATP synthase subunit F</fullName>
    </recommendedName>
</protein>
<dbReference type="Proteomes" id="UP000234857">
    <property type="component" value="Unassembled WGS sequence"/>
</dbReference>
<evidence type="ECO:0000313" key="5">
    <source>
        <dbReference type="Proteomes" id="UP000234857"/>
    </source>
</evidence>
<dbReference type="Pfam" id="PF01990">
    <property type="entry name" value="ATP-synt_F"/>
    <property type="match status" value="1"/>
</dbReference>
<dbReference type="InterPro" id="IPR008218">
    <property type="entry name" value="ATPase_V1-cplx_f_g_su"/>
</dbReference>
<comment type="similarity">
    <text evidence="1">Belongs to the V-ATPase F subunit family.</text>
</comment>
<evidence type="ECO:0000256" key="1">
    <source>
        <dbReference type="ARBA" id="ARBA00010148"/>
    </source>
</evidence>
<sequence length="106" mass="12046">MYKIAIIGNKEIISLFNLFSFNCHYVDDAQQAREKLLSFKKDEEHAVVFITENYAEKMLDVIEEFSHQVLPSVIILPTNVESSGINNERLKNLAIKAVGADVMSEK</sequence>
<organism evidence="4 5">
    <name type="scientific">Muiribacterium halophilum</name>
    <dbReference type="NCBI Taxonomy" id="2053465"/>
    <lineage>
        <taxon>Bacteria</taxon>
        <taxon>Candidatus Muiribacteriota</taxon>
        <taxon>Candidatus Muiribacteriia</taxon>
        <taxon>Candidatus Muiribacteriales</taxon>
        <taxon>Candidatus Muiribacteriaceae</taxon>
        <taxon>Candidatus Muiribacterium</taxon>
    </lineage>
</organism>
<proteinExistence type="inferred from homology"/>
<dbReference type="GO" id="GO:0046961">
    <property type="term" value="F:proton-transporting ATPase activity, rotational mechanism"/>
    <property type="evidence" value="ECO:0007669"/>
    <property type="project" value="InterPro"/>
</dbReference>
<keyword evidence="2" id="KW-0813">Transport</keyword>
<comment type="caution">
    <text evidence="4">The sequence shown here is derived from an EMBL/GenBank/DDBJ whole genome shotgun (WGS) entry which is preliminary data.</text>
</comment>
<reference evidence="4 5" key="1">
    <citation type="submission" date="2017-11" db="EMBL/GenBank/DDBJ databases">
        <title>Genome-resolved metagenomics identifies genetic mobility, metabolic interactions, and unexpected diversity in perchlorate-reducing communities.</title>
        <authorList>
            <person name="Barnum T.P."/>
            <person name="Figueroa I.A."/>
            <person name="Carlstrom C.I."/>
            <person name="Lucas L.N."/>
            <person name="Engelbrektson A.L."/>
            <person name="Coates J.D."/>
        </authorList>
    </citation>
    <scope>NUCLEOTIDE SEQUENCE [LARGE SCALE GENOMIC DNA]</scope>
    <source>
        <strain evidence="4">BM706</strain>
    </source>
</reference>
<evidence type="ECO:0000256" key="2">
    <source>
        <dbReference type="ARBA" id="ARBA00022448"/>
    </source>
</evidence>
<dbReference type="SUPFAM" id="SSF159468">
    <property type="entry name" value="AtpF-like"/>
    <property type="match status" value="1"/>
</dbReference>
<dbReference type="InterPro" id="IPR036906">
    <property type="entry name" value="ATPase_V1_fsu_sf"/>
</dbReference>
<evidence type="ECO:0000256" key="3">
    <source>
        <dbReference type="ARBA" id="ARBA00023065"/>
    </source>
</evidence>
<dbReference type="EMBL" id="PKTG01000019">
    <property type="protein sequence ID" value="PLX19784.1"/>
    <property type="molecule type" value="Genomic_DNA"/>
</dbReference>
<evidence type="ECO:0008006" key="6">
    <source>
        <dbReference type="Google" id="ProtNLM"/>
    </source>
</evidence>
<gene>
    <name evidence="4" type="ORF">C0601_01065</name>
</gene>
<accession>A0A2N5ZM78</accession>